<keyword evidence="3" id="KW-0732">Signal</keyword>
<comment type="similarity">
    <text evidence="2">Belongs to the EfeM/EfeO family.</text>
</comment>
<feature type="domain" description="Imelysin-like" evidence="5">
    <location>
        <begin position="147"/>
        <end position="373"/>
    </location>
</feature>
<dbReference type="InterPro" id="IPR028096">
    <property type="entry name" value="EfeO_Cupredoxin"/>
</dbReference>
<dbReference type="EMBL" id="JAGXFD010000001">
    <property type="protein sequence ID" value="MBZ9567008.1"/>
    <property type="molecule type" value="Genomic_DNA"/>
</dbReference>
<dbReference type="NCBIfam" id="NF041757">
    <property type="entry name" value="EfeO"/>
    <property type="match status" value="1"/>
</dbReference>
<evidence type="ECO:0000256" key="3">
    <source>
        <dbReference type="ARBA" id="ARBA00022729"/>
    </source>
</evidence>
<dbReference type="PANTHER" id="PTHR39192">
    <property type="entry name" value="IRON UPTAKE SYSTEM COMPONENT EFEO"/>
    <property type="match status" value="1"/>
</dbReference>
<dbReference type="Proteomes" id="UP001319883">
    <property type="component" value="Unassembled WGS sequence"/>
</dbReference>
<proteinExistence type="inferred from homology"/>
<dbReference type="InterPro" id="IPR018976">
    <property type="entry name" value="Imelysin-like"/>
</dbReference>
<name>A0ABS7WXR4_9GAMM</name>
<dbReference type="PANTHER" id="PTHR39192:SF1">
    <property type="entry name" value="IRON UPTAKE SYSTEM COMPONENT EFEO"/>
    <property type="match status" value="1"/>
</dbReference>
<protein>
    <submittedName>
        <fullName evidence="7">Cupredoxin domain-containing protein</fullName>
    </submittedName>
</protein>
<dbReference type="RefSeq" id="WP_224420409.1">
    <property type="nucleotide sequence ID" value="NZ_JAGXFD010000001.1"/>
</dbReference>
<comment type="subcellular location">
    <subcellularLocation>
        <location evidence="1">Periplasm</location>
    </subcellularLocation>
</comment>
<gene>
    <name evidence="7" type="ORF">KGQ91_04805</name>
</gene>
<dbReference type="CDD" id="cd14656">
    <property type="entry name" value="Imelysin-like_EfeO"/>
    <property type="match status" value="1"/>
</dbReference>
<keyword evidence="4" id="KW-1133">Transmembrane helix</keyword>
<feature type="domain" description="EfeO-type cupredoxin-like" evidence="6">
    <location>
        <begin position="25"/>
        <end position="126"/>
    </location>
</feature>
<dbReference type="InterPro" id="IPR038352">
    <property type="entry name" value="Imelysin_sf"/>
</dbReference>
<evidence type="ECO:0000313" key="8">
    <source>
        <dbReference type="Proteomes" id="UP001319883"/>
    </source>
</evidence>
<sequence>MSQSTPPSSRLLRLGVPAAAAAMLAALGLFALSLDGRGSPDAGTRLVVTAEGCRPETLSVPAGDTTFTLVNDSERAIEWEILDGVMVLEERENIAPGLHQPLTARLAPGDYTMTCGLLSNPRGTLHVTANDEAAPVARLARQDFVAALAEYKVYLTLQGRRLTDAADTLREAIVAGDLETARAAYRRARLIDQRLAMATGLFSDLDQRLNAHADDFARRENDPRFVGFHRLAHGLFTAGSTEGLAPVAAQLVEDVRTLTTRLRRASIPPAQLAEGSARALQVWLDHSGDPTADQSALDARERRDLHGLTQGADKIVSLLDPLLERRAPTLRQRLHDALDTLQKALTDSTTADGADRDALVADTRALVDALQELNPALALNG</sequence>
<keyword evidence="4" id="KW-0812">Transmembrane</keyword>
<organism evidence="7 8">
    <name type="scientific">Modicisalibacter tunisiensis</name>
    <dbReference type="NCBI Taxonomy" id="390637"/>
    <lineage>
        <taxon>Bacteria</taxon>
        <taxon>Pseudomonadati</taxon>
        <taxon>Pseudomonadota</taxon>
        <taxon>Gammaproteobacteria</taxon>
        <taxon>Oceanospirillales</taxon>
        <taxon>Halomonadaceae</taxon>
        <taxon>Modicisalibacter</taxon>
    </lineage>
</organism>
<dbReference type="Pfam" id="PF09375">
    <property type="entry name" value="Peptidase_M75"/>
    <property type="match status" value="1"/>
</dbReference>
<evidence type="ECO:0000259" key="5">
    <source>
        <dbReference type="Pfam" id="PF09375"/>
    </source>
</evidence>
<evidence type="ECO:0000256" key="2">
    <source>
        <dbReference type="ARBA" id="ARBA00005989"/>
    </source>
</evidence>
<dbReference type="Pfam" id="PF13473">
    <property type="entry name" value="Cupredoxin_1"/>
    <property type="match status" value="1"/>
</dbReference>
<keyword evidence="8" id="KW-1185">Reference proteome</keyword>
<dbReference type="InterPro" id="IPR053377">
    <property type="entry name" value="Iron_uptake_EfeM/EfeO"/>
</dbReference>
<dbReference type="InterPro" id="IPR050894">
    <property type="entry name" value="EfeM/EfeO_iron_uptake"/>
</dbReference>
<keyword evidence="4" id="KW-0472">Membrane</keyword>
<evidence type="ECO:0000256" key="4">
    <source>
        <dbReference type="SAM" id="Phobius"/>
    </source>
</evidence>
<comment type="caution">
    <text evidence="7">The sequence shown here is derived from an EMBL/GenBank/DDBJ whole genome shotgun (WGS) entry which is preliminary data.</text>
</comment>
<evidence type="ECO:0000259" key="6">
    <source>
        <dbReference type="Pfam" id="PF13473"/>
    </source>
</evidence>
<evidence type="ECO:0000313" key="7">
    <source>
        <dbReference type="EMBL" id="MBZ9567008.1"/>
    </source>
</evidence>
<accession>A0ABS7WXR4</accession>
<dbReference type="Gene3D" id="1.20.1420.20">
    <property type="entry name" value="M75 peptidase, HXXE motif"/>
    <property type="match status" value="1"/>
</dbReference>
<dbReference type="InterPro" id="IPR034981">
    <property type="entry name" value="Imelysin-like_EfeO/Algp7"/>
</dbReference>
<reference evidence="7 8" key="1">
    <citation type="submission" date="2021-05" db="EMBL/GenBank/DDBJ databases">
        <title>Petroleum and Energy Research Collection (APPE): ex situ preservation of microbial diversity associated with the oil industry and exploitation of its biotechnological potential.</title>
        <authorList>
            <person name="Paixao C.T.M."/>
            <person name="Gomes M.B."/>
            <person name="Oliveira V.M."/>
        </authorList>
    </citation>
    <scope>NUCLEOTIDE SEQUENCE [LARGE SCALE GENOMIC DNA]</scope>
    <source>
        <strain evidence="7 8">LIT2</strain>
    </source>
</reference>
<feature type="transmembrane region" description="Helical" evidence="4">
    <location>
        <begin position="12"/>
        <end position="32"/>
    </location>
</feature>
<evidence type="ECO:0000256" key="1">
    <source>
        <dbReference type="ARBA" id="ARBA00004418"/>
    </source>
</evidence>